<dbReference type="SMART" id="SM00717">
    <property type="entry name" value="SANT"/>
    <property type="match status" value="1"/>
</dbReference>
<comment type="subcellular location">
    <subcellularLocation>
        <location evidence="1">Nucleus</location>
    </subcellularLocation>
</comment>
<reference evidence="9" key="1">
    <citation type="submission" date="2024-10" db="EMBL/GenBank/DDBJ databases">
        <authorList>
            <person name="Ryan C."/>
        </authorList>
    </citation>
    <scope>NUCLEOTIDE SEQUENCE [LARGE SCALE GENOMIC DNA]</scope>
</reference>
<proteinExistence type="predicted"/>
<evidence type="ECO:0000256" key="4">
    <source>
        <dbReference type="ARBA" id="ARBA00023163"/>
    </source>
</evidence>
<organism evidence="9 10">
    <name type="scientific">Urochloa decumbens</name>
    <dbReference type="NCBI Taxonomy" id="240449"/>
    <lineage>
        <taxon>Eukaryota</taxon>
        <taxon>Viridiplantae</taxon>
        <taxon>Streptophyta</taxon>
        <taxon>Embryophyta</taxon>
        <taxon>Tracheophyta</taxon>
        <taxon>Spermatophyta</taxon>
        <taxon>Magnoliopsida</taxon>
        <taxon>Liliopsida</taxon>
        <taxon>Poales</taxon>
        <taxon>Poaceae</taxon>
        <taxon>PACMAD clade</taxon>
        <taxon>Panicoideae</taxon>
        <taxon>Panicodae</taxon>
        <taxon>Paniceae</taxon>
        <taxon>Melinidinae</taxon>
        <taxon>Urochloa</taxon>
    </lineage>
</organism>
<accession>A0ABC8W7U4</accession>
<feature type="domain" description="HTH myb-type" evidence="8">
    <location>
        <begin position="30"/>
        <end position="79"/>
    </location>
</feature>
<evidence type="ECO:0000259" key="8">
    <source>
        <dbReference type="PROSITE" id="PS51294"/>
    </source>
</evidence>
<feature type="region of interest" description="Disordered" evidence="6">
    <location>
        <begin position="1"/>
        <end position="31"/>
    </location>
</feature>
<dbReference type="Proteomes" id="UP001497457">
    <property type="component" value="Chromosome 11b"/>
</dbReference>
<dbReference type="PROSITE" id="PS51293">
    <property type="entry name" value="SANT"/>
    <property type="match status" value="1"/>
</dbReference>
<dbReference type="AlphaFoldDB" id="A0ABC8W7U4"/>
<keyword evidence="5" id="KW-0539">Nucleus</keyword>
<evidence type="ECO:0000313" key="9">
    <source>
        <dbReference type="EMBL" id="CAL4902789.1"/>
    </source>
</evidence>
<dbReference type="InterPro" id="IPR017930">
    <property type="entry name" value="Myb_dom"/>
</dbReference>
<dbReference type="InterPro" id="IPR017884">
    <property type="entry name" value="SANT_dom"/>
</dbReference>
<dbReference type="Gene3D" id="1.10.10.60">
    <property type="entry name" value="Homeodomain-like"/>
    <property type="match status" value="1"/>
</dbReference>
<keyword evidence="10" id="KW-1185">Reference proteome</keyword>
<keyword evidence="2" id="KW-0805">Transcription regulation</keyword>
<dbReference type="PANTHER" id="PTHR12802">
    <property type="entry name" value="SWI/SNF COMPLEX-RELATED"/>
    <property type="match status" value="1"/>
</dbReference>
<feature type="region of interest" description="Disordered" evidence="6">
    <location>
        <begin position="97"/>
        <end position="200"/>
    </location>
</feature>
<evidence type="ECO:0000256" key="3">
    <source>
        <dbReference type="ARBA" id="ARBA00023125"/>
    </source>
</evidence>
<evidence type="ECO:0000259" key="7">
    <source>
        <dbReference type="PROSITE" id="PS51293"/>
    </source>
</evidence>
<dbReference type="NCBIfam" id="TIGR01557">
    <property type="entry name" value="myb_SHAQKYF"/>
    <property type="match status" value="1"/>
</dbReference>
<dbReference type="GO" id="GO:0010468">
    <property type="term" value="P:regulation of gene expression"/>
    <property type="evidence" value="ECO:0007669"/>
    <property type="project" value="UniProtKB-ARBA"/>
</dbReference>
<keyword evidence="4" id="KW-0804">Transcription</keyword>
<gene>
    <name evidence="9" type="ORF">URODEC1_LOCUS10167</name>
</gene>
<sequence>MAAAGKDNSTGMPPAGGKKPRKPYQITRPREKWAADEHDRFLHGLMLFGRDWKRIEEFVATKTATQIRSHAQKYFLKAQKLGLGAALPPPHPRRGAVLAAHASCGSQSQPEDKAVAGTAAAAAAAQMWPPAATPPPTSSMNLAAPSGGAQQSHSADWARASAGARHWPRRSGGEGEPSGTSSVAGAMPAQEEDQTIQLPLPPGDPRFALVYRFVGDVFGCGVARPVEAQLQKLQGLDPVVADTILLVLRNLQENLFV</sequence>
<evidence type="ECO:0000256" key="6">
    <source>
        <dbReference type="SAM" id="MobiDB-lite"/>
    </source>
</evidence>
<dbReference type="Pfam" id="PF00249">
    <property type="entry name" value="Myb_DNA-binding"/>
    <property type="match status" value="1"/>
</dbReference>
<evidence type="ECO:0000256" key="5">
    <source>
        <dbReference type="ARBA" id="ARBA00023242"/>
    </source>
</evidence>
<feature type="domain" description="SANT" evidence="7">
    <location>
        <begin position="28"/>
        <end position="79"/>
    </location>
</feature>
<evidence type="ECO:0000256" key="1">
    <source>
        <dbReference type="ARBA" id="ARBA00004123"/>
    </source>
</evidence>
<protein>
    <submittedName>
        <fullName evidence="9">Uncharacterized protein</fullName>
    </submittedName>
</protein>
<dbReference type="FunFam" id="1.10.10.60:FF:000023">
    <property type="entry name" value="protein REVEILLE 6 isoform X1"/>
    <property type="match status" value="1"/>
</dbReference>
<dbReference type="InterPro" id="IPR001005">
    <property type="entry name" value="SANT/Myb"/>
</dbReference>
<feature type="compositionally biased region" description="Low complexity" evidence="6">
    <location>
        <begin position="115"/>
        <end position="130"/>
    </location>
</feature>
<dbReference type="GO" id="GO:0003677">
    <property type="term" value="F:DNA binding"/>
    <property type="evidence" value="ECO:0007669"/>
    <property type="project" value="UniProtKB-KW"/>
</dbReference>
<name>A0ABC8W7U4_9POAL</name>
<dbReference type="CDD" id="cd00167">
    <property type="entry name" value="SANT"/>
    <property type="match status" value="1"/>
</dbReference>
<dbReference type="EMBL" id="OZ075121">
    <property type="protein sequence ID" value="CAL4902789.1"/>
    <property type="molecule type" value="Genomic_DNA"/>
</dbReference>
<dbReference type="InterPro" id="IPR006447">
    <property type="entry name" value="Myb_dom_plants"/>
</dbReference>
<dbReference type="SUPFAM" id="SSF46689">
    <property type="entry name" value="Homeodomain-like"/>
    <property type="match status" value="1"/>
</dbReference>
<dbReference type="Pfam" id="PF24904">
    <property type="entry name" value="RVE6"/>
    <property type="match status" value="1"/>
</dbReference>
<evidence type="ECO:0000256" key="2">
    <source>
        <dbReference type="ARBA" id="ARBA00023015"/>
    </source>
</evidence>
<dbReference type="GO" id="GO:0005634">
    <property type="term" value="C:nucleus"/>
    <property type="evidence" value="ECO:0007669"/>
    <property type="project" value="UniProtKB-SubCell"/>
</dbReference>
<evidence type="ECO:0000313" key="10">
    <source>
        <dbReference type="Proteomes" id="UP001497457"/>
    </source>
</evidence>
<dbReference type="PANTHER" id="PTHR12802:SF146">
    <property type="entry name" value="PROTEIN REVEILLE 3"/>
    <property type="match status" value="1"/>
</dbReference>
<dbReference type="InterPro" id="IPR009057">
    <property type="entry name" value="Homeodomain-like_sf"/>
</dbReference>
<keyword evidence="3" id="KW-0238">DNA-binding</keyword>
<dbReference type="PROSITE" id="PS51294">
    <property type="entry name" value="HTH_MYB"/>
    <property type="match status" value="1"/>
</dbReference>